<accession>A0ABQ7FI25</accession>
<name>A0ABQ7FI25_9ACTN</name>
<protein>
    <submittedName>
        <fullName evidence="1">Uncharacterized protein</fullName>
    </submittedName>
</protein>
<proteinExistence type="predicted"/>
<evidence type="ECO:0000313" key="2">
    <source>
        <dbReference type="Proteomes" id="UP000621266"/>
    </source>
</evidence>
<keyword evidence="2" id="KW-1185">Reference proteome</keyword>
<dbReference type="EMBL" id="WHPN01000268">
    <property type="protein sequence ID" value="KAF4408646.1"/>
    <property type="molecule type" value="Genomic_DNA"/>
</dbReference>
<reference evidence="1 2" key="1">
    <citation type="submission" date="2019-10" db="EMBL/GenBank/DDBJ databases">
        <title>Streptomyces tenebrisbrunneis sp.nov., an endogenous actinomycete isolated from of Lycium ruthenicum.</title>
        <authorList>
            <person name="Ma L."/>
        </authorList>
    </citation>
    <scope>NUCLEOTIDE SEQUENCE [LARGE SCALE GENOMIC DNA]</scope>
    <source>
        <strain evidence="1 2">TRM 66187</strain>
    </source>
</reference>
<gene>
    <name evidence="1" type="ORF">GCU69_13180</name>
</gene>
<dbReference type="Proteomes" id="UP000621266">
    <property type="component" value="Unassembled WGS sequence"/>
</dbReference>
<comment type="caution">
    <text evidence="1">The sequence shown here is derived from an EMBL/GenBank/DDBJ whole genome shotgun (WGS) entry which is preliminary data.</text>
</comment>
<sequence length="82" mass="8989">MSAYDDLYNRLGAGLHEMSSGWGDVARLLDAYRDEIRREAAAEIRASADARFREYDGAYEALEGCDAMDAAADLVDPEAKPS</sequence>
<dbReference type="RefSeq" id="WP_156206129.1">
    <property type="nucleotide sequence ID" value="NZ_WHPN01000268.1"/>
</dbReference>
<evidence type="ECO:0000313" key="1">
    <source>
        <dbReference type="EMBL" id="KAF4408646.1"/>
    </source>
</evidence>
<organism evidence="1 2">
    <name type="scientific">Streptomyces lycii</name>
    <dbReference type="NCBI Taxonomy" id="2654337"/>
    <lineage>
        <taxon>Bacteria</taxon>
        <taxon>Bacillati</taxon>
        <taxon>Actinomycetota</taxon>
        <taxon>Actinomycetes</taxon>
        <taxon>Kitasatosporales</taxon>
        <taxon>Streptomycetaceae</taxon>
        <taxon>Streptomyces</taxon>
    </lineage>
</organism>